<dbReference type="AlphaFoldDB" id="A0A0M3JCH0"/>
<protein>
    <submittedName>
        <fullName evidence="3">DUF2807 domain-containing protein</fullName>
    </submittedName>
</protein>
<reference evidence="3" key="1">
    <citation type="submission" date="2017-02" db="UniProtKB">
        <authorList>
            <consortium name="WormBaseParasite"/>
        </authorList>
    </citation>
    <scope>IDENTIFICATION</scope>
</reference>
<sequence length="182" mass="20682">MLMLFQLERKPEVCVYVNAMAHERDVKTSVREMNTQLKHIGVAGPNLEVTGRIRAQRVTFESTVGALHTNAKLFARSVTLNAQNIFIKTEALFSCAKIRMMSRRVQIDGRICPWDEQPDRMNVAVDSALLHIGIDGVIGSLKSLKEKSVCHLIYLSFCRSYDNLIRVELDRLIRFRSSTTSN</sequence>
<dbReference type="WBParaSite" id="ASIM_0000530101-mRNA-1">
    <property type="protein sequence ID" value="ASIM_0000530101-mRNA-1"/>
    <property type="gene ID" value="ASIM_0000530101"/>
</dbReference>
<reference evidence="1 2" key="2">
    <citation type="submission" date="2018-11" db="EMBL/GenBank/DDBJ databases">
        <authorList>
            <consortium name="Pathogen Informatics"/>
        </authorList>
    </citation>
    <scope>NUCLEOTIDE SEQUENCE [LARGE SCALE GENOMIC DNA]</scope>
</reference>
<gene>
    <name evidence="1" type="ORF">ASIM_LOCUS5103</name>
</gene>
<evidence type="ECO:0000313" key="1">
    <source>
        <dbReference type="EMBL" id="VDK25002.1"/>
    </source>
</evidence>
<proteinExistence type="predicted"/>
<dbReference type="EMBL" id="UYRR01009644">
    <property type="protein sequence ID" value="VDK25002.1"/>
    <property type="molecule type" value="Genomic_DNA"/>
</dbReference>
<accession>A0A0M3JCH0</accession>
<evidence type="ECO:0000313" key="2">
    <source>
        <dbReference type="Proteomes" id="UP000267096"/>
    </source>
</evidence>
<dbReference type="OrthoDB" id="5844208at2759"/>
<keyword evidence="2" id="KW-1185">Reference proteome</keyword>
<dbReference type="Proteomes" id="UP000267096">
    <property type="component" value="Unassembled WGS sequence"/>
</dbReference>
<evidence type="ECO:0000313" key="3">
    <source>
        <dbReference type="WBParaSite" id="ASIM_0000530101-mRNA-1"/>
    </source>
</evidence>
<name>A0A0M3JCH0_ANISI</name>
<organism evidence="3">
    <name type="scientific">Anisakis simplex</name>
    <name type="common">Herring worm</name>
    <dbReference type="NCBI Taxonomy" id="6269"/>
    <lineage>
        <taxon>Eukaryota</taxon>
        <taxon>Metazoa</taxon>
        <taxon>Ecdysozoa</taxon>
        <taxon>Nematoda</taxon>
        <taxon>Chromadorea</taxon>
        <taxon>Rhabditida</taxon>
        <taxon>Spirurina</taxon>
        <taxon>Ascaridomorpha</taxon>
        <taxon>Ascaridoidea</taxon>
        <taxon>Anisakidae</taxon>
        <taxon>Anisakis</taxon>
        <taxon>Anisakis simplex complex</taxon>
    </lineage>
</organism>